<sequence>MASSSDLSGYDDLTTAFIRHRKRKSFDRNLDERIKARGEKILKENHPRNTSRINSHSVFWMTWLYVGGGLIGVNLSIGCYCVLWLSYYKKITDWDKHSPYIIPIATASFIAGMIW</sequence>
<accession>A0AAD9VG16</accession>
<keyword evidence="1 2" id="KW-0812">Transmembrane</keyword>
<protein>
    <submittedName>
        <fullName evidence="2">Transmembrane protein 128</fullName>
    </submittedName>
</protein>
<keyword evidence="3" id="KW-1185">Reference proteome</keyword>
<reference evidence="2" key="1">
    <citation type="journal article" date="2023" name="G3 (Bethesda)">
        <title>Whole genome assembly and annotation of the endangered Caribbean coral Acropora cervicornis.</title>
        <authorList>
            <person name="Selwyn J.D."/>
            <person name="Vollmer S.V."/>
        </authorList>
    </citation>
    <scope>NUCLEOTIDE SEQUENCE</scope>
    <source>
        <strain evidence="2">K2</strain>
    </source>
</reference>
<dbReference type="EMBL" id="JARQWQ010000003">
    <property type="protein sequence ID" value="KAK2573124.1"/>
    <property type="molecule type" value="Genomic_DNA"/>
</dbReference>
<organism evidence="2 3">
    <name type="scientific">Acropora cervicornis</name>
    <name type="common">Staghorn coral</name>
    <dbReference type="NCBI Taxonomy" id="6130"/>
    <lineage>
        <taxon>Eukaryota</taxon>
        <taxon>Metazoa</taxon>
        <taxon>Cnidaria</taxon>
        <taxon>Anthozoa</taxon>
        <taxon>Hexacorallia</taxon>
        <taxon>Scleractinia</taxon>
        <taxon>Astrocoeniina</taxon>
        <taxon>Acroporidae</taxon>
        <taxon>Acropora</taxon>
    </lineage>
</organism>
<dbReference type="AlphaFoldDB" id="A0AAD9VG16"/>
<gene>
    <name evidence="2" type="ORF">P5673_002165</name>
</gene>
<feature type="transmembrane region" description="Helical" evidence="1">
    <location>
        <begin position="63"/>
        <end position="85"/>
    </location>
</feature>
<reference evidence="2" key="2">
    <citation type="journal article" date="2023" name="Science">
        <title>Genomic signatures of disease resistance in endangered staghorn corals.</title>
        <authorList>
            <person name="Vollmer S.V."/>
            <person name="Selwyn J.D."/>
            <person name="Despard B.A."/>
            <person name="Roesel C.L."/>
        </authorList>
    </citation>
    <scope>NUCLEOTIDE SEQUENCE</scope>
    <source>
        <strain evidence="2">K2</strain>
    </source>
</reference>
<dbReference type="Pfam" id="PF20479">
    <property type="entry name" value="TMEM128"/>
    <property type="match status" value="1"/>
</dbReference>
<feature type="transmembrane region" description="Helical" evidence="1">
    <location>
        <begin position="97"/>
        <end position="114"/>
    </location>
</feature>
<evidence type="ECO:0000313" key="3">
    <source>
        <dbReference type="Proteomes" id="UP001249851"/>
    </source>
</evidence>
<dbReference type="Proteomes" id="UP001249851">
    <property type="component" value="Unassembled WGS sequence"/>
</dbReference>
<keyword evidence="1" id="KW-1133">Transmembrane helix</keyword>
<keyword evidence="1" id="KW-0472">Membrane</keyword>
<dbReference type="PANTHER" id="PTHR31134">
    <property type="entry name" value="TRANSMEMBRANE PROTEIN 128"/>
    <property type="match status" value="1"/>
</dbReference>
<comment type="caution">
    <text evidence="2">The sequence shown here is derived from an EMBL/GenBank/DDBJ whole genome shotgun (WGS) entry which is preliminary data.</text>
</comment>
<evidence type="ECO:0000313" key="2">
    <source>
        <dbReference type="EMBL" id="KAK2573124.1"/>
    </source>
</evidence>
<evidence type="ECO:0000256" key="1">
    <source>
        <dbReference type="SAM" id="Phobius"/>
    </source>
</evidence>
<proteinExistence type="predicted"/>
<name>A0AAD9VG16_ACRCE</name>
<dbReference type="InterPro" id="IPR033579">
    <property type="entry name" value="TMEM128"/>
</dbReference>
<dbReference type="PANTHER" id="PTHR31134:SF1">
    <property type="entry name" value="TRANSMEMBRANE PROTEIN 128"/>
    <property type="match status" value="1"/>
</dbReference>